<dbReference type="GO" id="GO:0006281">
    <property type="term" value="P:DNA repair"/>
    <property type="evidence" value="ECO:0007669"/>
    <property type="project" value="InterPro"/>
</dbReference>
<dbReference type="SUPFAM" id="SSF142984">
    <property type="entry name" value="Nqo1 middle domain-like"/>
    <property type="match status" value="1"/>
</dbReference>
<dbReference type="Gene3D" id="3.10.560.10">
    <property type="entry name" value="Outer membrane lipoprotein wza domain like"/>
    <property type="match status" value="1"/>
</dbReference>
<keyword evidence="1" id="KW-0732">Signal</keyword>
<feature type="domain" description="Helix-hairpin-helix DNA-binding motif class 1" evidence="2">
    <location>
        <begin position="156"/>
        <end position="175"/>
    </location>
</feature>
<proteinExistence type="predicted"/>
<protein>
    <recommendedName>
        <fullName evidence="2">Helix-hairpin-helix DNA-binding motif class 1 domain-containing protein</fullName>
    </recommendedName>
</protein>
<dbReference type="STRING" id="246786.GS18_0211710"/>
<feature type="signal peptide" evidence="1">
    <location>
        <begin position="1"/>
        <end position="27"/>
    </location>
</feature>
<accession>A0A084GWR7</accession>
<dbReference type="PANTHER" id="PTHR21180">
    <property type="entry name" value="ENDONUCLEASE/EXONUCLEASE/PHOSPHATASE FAMILY DOMAIN-CONTAINING PROTEIN 1"/>
    <property type="match status" value="1"/>
</dbReference>
<comment type="caution">
    <text evidence="3">The sequence shown here is derived from an EMBL/GenBank/DDBJ whole genome shotgun (WGS) entry which is preliminary data.</text>
</comment>
<dbReference type="InterPro" id="IPR051675">
    <property type="entry name" value="Endo/Exo/Phosphatase_dom_1"/>
</dbReference>
<evidence type="ECO:0000256" key="1">
    <source>
        <dbReference type="SAM" id="SignalP"/>
    </source>
</evidence>
<name>A0A084GWR7_METID</name>
<dbReference type="SMART" id="SM00278">
    <property type="entry name" value="HhH1"/>
    <property type="match status" value="2"/>
</dbReference>
<dbReference type="Pfam" id="PF12836">
    <property type="entry name" value="HHH_3"/>
    <property type="match status" value="1"/>
</dbReference>
<evidence type="ECO:0000313" key="4">
    <source>
        <dbReference type="Proteomes" id="UP000028549"/>
    </source>
</evidence>
<dbReference type="PANTHER" id="PTHR21180:SF32">
    <property type="entry name" value="ENDONUCLEASE_EXONUCLEASE_PHOSPHATASE FAMILY DOMAIN-CONTAINING PROTEIN 1"/>
    <property type="match status" value="1"/>
</dbReference>
<dbReference type="RefSeq" id="WP_029566740.1">
    <property type="nucleotide sequence ID" value="NZ_JNVC02000005.1"/>
</dbReference>
<dbReference type="InterPro" id="IPR010994">
    <property type="entry name" value="RuvA_2-like"/>
</dbReference>
<dbReference type="Pfam" id="PF10531">
    <property type="entry name" value="SLBB"/>
    <property type="match status" value="1"/>
</dbReference>
<feature type="domain" description="Helix-hairpin-helix DNA-binding motif class 1" evidence="2">
    <location>
        <begin position="186"/>
        <end position="205"/>
    </location>
</feature>
<feature type="chain" id="PRO_5001776089" description="Helix-hairpin-helix DNA-binding motif class 1 domain-containing protein" evidence="1">
    <location>
        <begin position="28"/>
        <end position="209"/>
    </location>
</feature>
<dbReference type="GO" id="GO:0015627">
    <property type="term" value="C:type II protein secretion system complex"/>
    <property type="evidence" value="ECO:0007669"/>
    <property type="project" value="TreeGrafter"/>
</dbReference>
<dbReference type="Gene3D" id="1.10.150.310">
    <property type="entry name" value="Tex RuvX-like domain-like"/>
    <property type="match status" value="1"/>
</dbReference>
<evidence type="ECO:0000259" key="2">
    <source>
        <dbReference type="SMART" id="SM00278"/>
    </source>
</evidence>
<dbReference type="Proteomes" id="UP000028549">
    <property type="component" value="Unassembled WGS sequence"/>
</dbReference>
<dbReference type="GO" id="GO:0003677">
    <property type="term" value="F:DNA binding"/>
    <property type="evidence" value="ECO:0007669"/>
    <property type="project" value="InterPro"/>
</dbReference>
<dbReference type="InterPro" id="IPR004509">
    <property type="entry name" value="Competence_ComEA_HhH"/>
</dbReference>
<dbReference type="EMBL" id="JNVC02000005">
    <property type="protein sequence ID" value="KEZ51779.1"/>
    <property type="molecule type" value="Genomic_DNA"/>
</dbReference>
<dbReference type="NCBIfam" id="TIGR00426">
    <property type="entry name" value="competence protein ComEA helix-hairpin-helix repeat region"/>
    <property type="match status" value="1"/>
</dbReference>
<gene>
    <name evidence="3" type="ORF">GS18_0211710</name>
</gene>
<dbReference type="AlphaFoldDB" id="A0A084GWR7"/>
<dbReference type="InterPro" id="IPR003583">
    <property type="entry name" value="Hlx-hairpin-Hlx_DNA-bd_motif"/>
</dbReference>
<dbReference type="OrthoDB" id="9790239at2"/>
<dbReference type="SUPFAM" id="SSF47781">
    <property type="entry name" value="RuvA domain 2-like"/>
    <property type="match status" value="1"/>
</dbReference>
<evidence type="ECO:0000313" key="3">
    <source>
        <dbReference type="EMBL" id="KEZ51779.1"/>
    </source>
</evidence>
<sequence length="209" mass="22010">MKLLKKYKIAVLIAAAAAFLLIYQSQEQDSGGGKADLLDEEAVLMEPEPAETTTDQSAESQPEELIVDVKGEVKAPGVYEMKPGERYHHVIDAAGGLTEHADAAQINLAALLEDGMVVQVPKIGEVPNELTQQPAGAHASGAGGDKVVNLNKASSEELQTLTGIGPAKAEAIIAYREEAGGFKAVEDLMNVSGIGEKSFEKVKDSISVK</sequence>
<dbReference type="GO" id="GO:0015628">
    <property type="term" value="P:protein secretion by the type II secretion system"/>
    <property type="evidence" value="ECO:0007669"/>
    <property type="project" value="TreeGrafter"/>
</dbReference>
<dbReference type="InterPro" id="IPR019554">
    <property type="entry name" value="Soluble_ligand-bd"/>
</dbReference>
<reference evidence="3 4" key="1">
    <citation type="journal article" date="2005" name="Int. J. Syst. Evol. Microbiol.">
        <title>Bacillus cibi sp. nov., isolated from jeotgal, a traditional Korean fermented seafood.</title>
        <authorList>
            <person name="Yoon J.H."/>
            <person name="Lee C.H."/>
            <person name="Oh T.K."/>
        </authorList>
    </citation>
    <scope>NUCLEOTIDE SEQUENCE [LARGE SCALE GENOMIC DNA]</scope>
    <source>
        <strain evidence="3 4">DSM 16189</strain>
    </source>
</reference>
<organism evidence="3 4">
    <name type="scientific">Metabacillus indicus</name>
    <name type="common">Bacillus indicus</name>
    <dbReference type="NCBI Taxonomy" id="246786"/>
    <lineage>
        <taxon>Bacteria</taxon>
        <taxon>Bacillati</taxon>
        <taxon>Bacillota</taxon>
        <taxon>Bacilli</taxon>
        <taxon>Bacillales</taxon>
        <taxon>Bacillaceae</taxon>
        <taxon>Metabacillus</taxon>
    </lineage>
</organism>
<keyword evidence="4" id="KW-1185">Reference proteome</keyword>